<dbReference type="EMBL" id="LAZR01015289">
    <property type="protein sequence ID" value="KKM13833.1"/>
    <property type="molecule type" value="Genomic_DNA"/>
</dbReference>
<organism evidence="1">
    <name type="scientific">marine sediment metagenome</name>
    <dbReference type="NCBI Taxonomy" id="412755"/>
    <lineage>
        <taxon>unclassified sequences</taxon>
        <taxon>metagenomes</taxon>
        <taxon>ecological metagenomes</taxon>
    </lineage>
</organism>
<accession>A0A0F9JVB3</accession>
<dbReference type="AlphaFoldDB" id="A0A0F9JVB3"/>
<name>A0A0F9JVB3_9ZZZZ</name>
<sequence>MVLGAVHRERLRGEGTCLTCTGPVLFGEDVRVCHGIGLWHEDCGTPAKLSTLIWKARMEHARTNAFQSGLQATTYAVPYDRPNIVANAAA</sequence>
<reference evidence="1" key="1">
    <citation type="journal article" date="2015" name="Nature">
        <title>Complex archaea that bridge the gap between prokaryotes and eukaryotes.</title>
        <authorList>
            <person name="Spang A."/>
            <person name="Saw J.H."/>
            <person name="Jorgensen S.L."/>
            <person name="Zaremba-Niedzwiedzka K."/>
            <person name="Martijn J."/>
            <person name="Lind A.E."/>
            <person name="van Eijk R."/>
            <person name="Schleper C."/>
            <person name="Guy L."/>
            <person name="Ettema T.J."/>
        </authorList>
    </citation>
    <scope>NUCLEOTIDE SEQUENCE</scope>
</reference>
<evidence type="ECO:0000313" key="1">
    <source>
        <dbReference type="EMBL" id="KKM13833.1"/>
    </source>
</evidence>
<comment type="caution">
    <text evidence="1">The sequence shown here is derived from an EMBL/GenBank/DDBJ whole genome shotgun (WGS) entry which is preliminary data.</text>
</comment>
<gene>
    <name evidence="1" type="ORF">LCGC14_1712270</name>
</gene>
<protein>
    <submittedName>
        <fullName evidence="1">Uncharacterized protein</fullName>
    </submittedName>
</protein>
<proteinExistence type="predicted"/>